<feature type="transmembrane region" description="Helical" evidence="2">
    <location>
        <begin position="56"/>
        <end position="75"/>
    </location>
</feature>
<reference evidence="3 4" key="1">
    <citation type="journal article" date="2015" name="Antonie Van Leeuwenhoek">
        <title>Streptomyces klenkii sp. nov., isolated from deep marine sediment.</title>
        <authorList>
            <person name="Veyisoglu A."/>
            <person name="Sahin N."/>
        </authorList>
    </citation>
    <scope>NUCLEOTIDE SEQUENCE [LARGE SCALE GENOMIC DNA]</scope>
    <source>
        <strain evidence="3 4">KCTC 29202</strain>
    </source>
</reference>
<dbReference type="Proteomes" id="UP000270343">
    <property type="component" value="Unassembled WGS sequence"/>
</dbReference>
<dbReference type="EMBL" id="RBAM01000024">
    <property type="protein sequence ID" value="RKN61882.1"/>
    <property type="molecule type" value="Genomic_DNA"/>
</dbReference>
<proteinExistence type="predicted"/>
<keyword evidence="4" id="KW-1185">Reference proteome</keyword>
<dbReference type="InterPro" id="IPR021235">
    <property type="entry name" value="DUF2637"/>
</dbReference>
<feature type="region of interest" description="Disordered" evidence="1">
    <location>
        <begin position="184"/>
        <end position="204"/>
    </location>
</feature>
<comment type="caution">
    <text evidence="3">The sequence shown here is derived from an EMBL/GenBank/DDBJ whole genome shotgun (WGS) entry which is preliminary data.</text>
</comment>
<feature type="transmembrane region" description="Helical" evidence="2">
    <location>
        <begin position="23"/>
        <end position="44"/>
    </location>
</feature>
<accession>A0A3B0AMM9</accession>
<gene>
    <name evidence="3" type="ORF">D7231_31920</name>
</gene>
<dbReference type="OrthoDB" id="4138564at2"/>
<evidence type="ECO:0000313" key="3">
    <source>
        <dbReference type="EMBL" id="RKN61882.1"/>
    </source>
</evidence>
<dbReference type="AlphaFoldDB" id="A0A3B0AMM9"/>
<dbReference type="Pfam" id="PF10935">
    <property type="entry name" value="DUF2637"/>
    <property type="match status" value="1"/>
</dbReference>
<keyword evidence="2" id="KW-0472">Membrane</keyword>
<evidence type="ECO:0000256" key="1">
    <source>
        <dbReference type="SAM" id="MobiDB-lite"/>
    </source>
</evidence>
<name>A0A3B0AMM9_9ACTN</name>
<sequence>MANENPNRGVPTRAAPHRPLSRVIRAAWLIVLLMMLAAAAWSISTTLTAWGMNPELAWALSLMFDLAGLICATYARRAVERNSPAGLPRLATLGFVTVSGAVNWSHGHAIGGPVAAWSLAAISAAVELLFELHRRDVRDEHRAAAGLLPERMPHIPLLGWAMYPGRSWTTLRRAVGVRLDSLDPVQQAAPARPDATPEPGQRADGTVRAAVRAAADTLPNAEPEVIVEHLGRVGIEVEPDTVRALLDKTPDGGDADVRTLRPSLADTVRTAIACGKTEPAEVLAYAQQVHGPDVNPASVERTLRRTLRRTA</sequence>
<keyword evidence="2" id="KW-1133">Transmembrane helix</keyword>
<protein>
    <submittedName>
        <fullName evidence="3">DUF2637 domain-containing protein</fullName>
    </submittedName>
</protein>
<keyword evidence="2" id="KW-0812">Transmembrane</keyword>
<organism evidence="3 4">
    <name type="scientific">Streptomyces klenkii</name>
    <dbReference type="NCBI Taxonomy" id="1420899"/>
    <lineage>
        <taxon>Bacteria</taxon>
        <taxon>Bacillati</taxon>
        <taxon>Actinomycetota</taxon>
        <taxon>Actinomycetes</taxon>
        <taxon>Kitasatosporales</taxon>
        <taxon>Streptomycetaceae</taxon>
        <taxon>Streptomyces</taxon>
    </lineage>
</organism>
<evidence type="ECO:0000313" key="4">
    <source>
        <dbReference type="Proteomes" id="UP000270343"/>
    </source>
</evidence>
<evidence type="ECO:0000256" key="2">
    <source>
        <dbReference type="SAM" id="Phobius"/>
    </source>
</evidence>